<dbReference type="EMBL" id="SJSN01000005">
    <property type="protein sequence ID" value="TCD10763.1"/>
    <property type="molecule type" value="Genomic_DNA"/>
</dbReference>
<keyword evidence="3" id="KW-1185">Reference proteome</keyword>
<dbReference type="PROSITE" id="PS51257">
    <property type="entry name" value="PROKAR_LIPOPROTEIN"/>
    <property type="match status" value="1"/>
</dbReference>
<evidence type="ECO:0000313" key="3">
    <source>
        <dbReference type="Proteomes" id="UP000291485"/>
    </source>
</evidence>
<dbReference type="OrthoDB" id="670350at2"/>
<reference evidence="2 3" key="1">
    <citation type="submission" date="2019-02" db="EMBL/GenBank/DDBJ databases">
        <title>Pedobacter sp. RP-3-11 sp. nov., isolated from Arctic soil.</title>
        <authorList>
            <person name="Dahal R.H."/>
        </authorList>
    </citation>
    <scope>NUCLEOTIDE SEQUENCE [LARGE SCALE GENOMIC DNA]</scope>
    <source>
        <strain evidence="2 3">RP-3-11</strain>
    </source>
</reference>
<feature type="chain" id="PRO_5020385624" description="Lipoprotein" evidence="1">
    <location>
        <begin position="21"/>
        <end position="168"/>
    </location>
</feature>
<organism evidence="2 3">
    <name type="scientific">Pedobacter frigidisoli</name>
    <dbReference type="NCBI Taxonomy" id="2530455"/>
    <lineage>
        <taxon>Bacteria</taxon>
        <taxon>Pseudomonadati</taxon>
        <taxon>Bacteroidota</taxon>
        <taxon>Sphingobacteriia</taxon>
        <taxon>Sphingobacteriales</taxon>
        <taxon>Sphingobacteriaceae</taxon>
        <taxon>Pedobacter</taxon>
    </lineage>
</organism>
<name>A0A4R0P1U3_9SPHI</name>
<evidence type="ECO:0008006" key="4">
    <source>
        <dbReference type="Google" id="ProtNLM"/>
    </source>
</evidence>
<dbReference type="AlphaFoldDB" id="A0A4R0P1U3"/>
<evidence type="ECO:0000313" key="2">
    <source>
        <dbReference type="EMBL" id="TCD10763.1"/>
    </source>
</evidence>
<dbReference type="RefSeq" id="WP_131557383.1">
    <property type="nucleotide sequence ID" value="NZ_SJSN01000005.1"/>
</dbReference>
<comment type="caution">
    <text evidence="2">The sequence shown here is derived from an EMBL/GenBank/DDBJ whole genome shotgun (WGS) entry which is preliminary data.</text>
</comment>
<gene>
    <name evidence="2" type="ORF">EZ449_07700</name>
</gene>
<proteinExistence type="predicted"/>
<keyword evidence="1" id="KW-0732">Signal</keyword>
<feature type="signal peptide" evidence="1">
    <location>
        <begin position="1"/>
        <end position="20"/>
    </location>
</feature>
<protein>
    <recommendedName>
        <fullName evidence="4">Lipoprotein</fullName>
    </recommendedName>
</protein>
<accession>A0A4R0P1U3</accession>
<sequence length="168" mass="19033">MGKKIKVLAVLFLFIGCAKAQIYLDSLDKQSKAMVLAFKENDFQTLLKYTHPKIISLMGGVDSALVTLKKGVEIIKERGVSYIEVSTGKYEQIIKLGQVIQCLIPQISEAKVRDEKIKAKSYLIGISYNNGKNWYFINANKEREMQLKKLIPEISKELIIPEFTMTAN</sequence>
<dbReference type="Proteomes" id="UP000291485">
    <property type="component" value="Unassembled WGS sequence"/>
</dbReference>
<evidence type="ECO:0000256" key="1">
    <source>
        <dbReference type="SAM" id="SignalP"/>
    </source>
</evidence>